<comment type="catalytic activity">
    <reaction evidence="9 10">
        <text>Release of signal peptides from bacterial membrane prolipoproteins. Hydrolyzes -Xaa-Yaa-Zaa-|-(S,diacylglyceryl)Cys-, in which Xaa is hydrophobic (preferably Leu), and Yaa (Ala or Ser) and Zaa (Gly or Ala) have small, neutral side chains.</text>
        <dbReference type="EC" id="3.4.23.36"/>
    </reaction>
</comment>
<dbReference type="InterPro" id="IPR001872">
    <property type="entry name" value="Peptidase_A8"/>
</dbReference>
<dbReference type="EC" id="3.4.23.36" evidence="9"/>
<dbReference type="RefSeq" id="WP_223909762.1">
    <property type="nucleotide sequence ID" value="NZ_AP025017.1"/>
</dbReference>
<keyword evidence="7 9" id="KW-1133">Transmembrane helix</keyword>
<name>A0ABM7U727_9ACTO</name>
<gene>
    <name evidence="9 13" type="primary">lspA</name>
    <name evidence="13" type="ORF">MANAM107_01020</name>
</gene>
<evidence type="ECO:0000256" key="7">
    <source>
        <dbReference type="ARBA" id="ARBA00022989"/>
    </source>
</evidence>
<feature type="transmembrane region" description="Helical" evidence="9">
    <location>
        <begin position="68"/>
        <end position="88"/>
    </location>
</feature>
<dbReference type="NCBIfam" id="TIGR00077">
    <property type="entry name" value="lspA"/>
    <property type="match status" value="1"/>
</dbReference>
<keyword evidence="6 9" id="KW-0378">Hydrolase</keyword>
<protein>
    <recommendedName>
        <fullName evidence="9">Lipoprotein signal peptidase</fullName>
        <ecNumber evidence="9">3.4.23.36</ecNumber>
    </recommendedName>
    <alternativeName>
        <fullName evidence="9">Prolipoprotein signal peptidase</fullName>
    </alternativeName>
    <alternativeName>
        <fullName evidence="9">Signal peptidase II</fullName>
        <shortName evidence="9">SPase II</shortName>
    </alternativeName>
</protein>
<keyword evidence="4 9" id="KW-0812">Transmembrane</keyword>
<comment type="subcellular location">
    <subcellularLocation>
        <location evidence="9">Cell membrane</location>
        <topology evidence="9">Multi-pass membrane protein</topology>
    </subcellularLocation>
</comment>
<evidence type="ECO:0000256" key="4">
    <source>
        <dbReference type="ARBA" id="ARBA00022692"/>
    </source>
</evidence>
<feature type="transmembrane region" description="Helical" evidence="9">
    <location>
        <begin position="149"/>
        <end position="166"/>
    </location>
</feature>
<feature type="active site" evidence="9">
    <location>
        <position position="182"/>
    </location>
</feature>
<feature type="region of interest" description="Disordered" evidence="12">
    <location>
        <begin position="1"/>
        <end position="58"/>
    </location>
</feature>
<keyword evidence="3 9" id="KW-0645">Protease</keyword>
<dbReference type="HAMAP" id="MF_00161">
    <property type="entry name" value="LspA"/>
    <property type="match status" value="1"/>
</dbReference>
<comment type="pathway">
    <text evidence="9">Protein modification; lipoprotein biosynthesis (signal peptide cleavage).</text>
</comment>
<evidence type="ECO:0000256" key="5">
    <source>
        <dbReference type="ARBA" id="ARBA00022750"/>
    </source>
</evidence>
<feature type="transmembrane region" description="Helical" evidence="9">
    <location>
        <begin position="125"/>
        <end position="142"/>
    </location>
</feature>
<dbReference type="PRINTS" id="PR00781">
    <property type="entry name" value="LIPOSIGPTASE"/>
</dbReference>
<evidence type="ECO:0000256" key="10">
    <source>
        <dbReference type="RuleBase" id="RU000594"/>
    </source>
</evidence>
<dbReference type="Proteomes" id="UP000824496">
    <property type="component" value="Chromosome"/>
</dbReference>
<keyword evidence="5 9" id="KW-0064">Aspartyl protease</keyword>
<keyword evidence="2 9" id="KW-1003">Cell membrane</keyword>
<evidence type="ECO:0000256" key="1">
    <source>
        <dbReference type="ARBA" id="ARBA00006139"/>
    </source>
</evidence>
<evidence type="ECO:0000256" key="6">
    <source>
        <dbReference type="ARBA" id="ARBA00022801"/>
    </source>
</evidence>
<sequence>MHEHSASQDPGSPADAEDGGRVLRLRPVRTTQATQAVEADVPREPSPEGSSTAQDHRPAAGASRLPLALLWAVALVVVLLDQVTKVWALASLEAGHRVALLGRVLGLTLVRNPGAAFSIASGQTWVFSLIAIIVTVVVIRVSQRLASRAWAVALGLVLGGAVGNLIDRLVRSPGFLRGHVIDFIDYAGYFVGNVADIAIVAAAGTIIVLSLGGWEMDGTRSTGREGDQAQEPDLSTLGPRRRARLRGTDEAQQDHQAPRDGQEQKGAQPTGAERRPQAAPSAPGEPGQGTQR</sequence>
<keyword evidence="14" id="KW-1185">Reference proteome</keyword>
<comment type="function">
    <text evidence="9 10">This protein specifically catalyzes the removal of signal peptides from prolipoproteins.</text>
</comment>
<evidence type="ECO:0000256" key="3">
    <source>
        <dbReference type="ARBA" id="ARBA00022670"/>
    </source>
</evidence>
<evidence type="ECO:0000256" key="8">
    <source>
        <dbReference type="ARBA" id="ARBA00023136"/>
    </source>
</evidence>
<keyword evidence="13" id="KW-0449">Lipoprotein</keyword>
<feature type="active site" evidence="9">
    <location>
        <position position="196"/>
    </location>
</feature>
<evidence type="ECO:0000256" key="12">
    <source>
        <dbReference type="SAM" id="MobiDB-lite"/>
    </source>
</evidence>
<comment type="similarity">
    <text evidence="1 9 11">Belongs to the peptidase A8 family.</text>
</comment>
<proteinExistence type="inferred from homology"/>
<evidence type="ECO:0000256" key="11">
    <source>
        <dbReference type="RuleBase" id="RU004181"/>
    </source>
</evidence>
<keyword evidence="8 9" id="KW-0472">Membrane</keyword>
<organism evidence="13 14">
    <name type="scientific">Actinomyces capricornis</name>
    <dbReference type="NCBI Taxonomy" id="2755559"/>
    <lineage>
        <taxon>Bacteria</taxon>
        <taxon>Bacillati</taxon>
        <taxon>Actinomycetota</taxon>
        <taxon>Actinomycetes</taxon>
        <taxon>Actinomycetales</taxon>
        <taxon>Actinomycetaceae</taxon>
        <taxon>Actinomyces</taxon>
    </lineage>
</organism>
<evidence type="ECO:0000313" key="13">
    <source>
        <dbReference type="EMBL" id="BDA63268.1"/>
    </source>
</evidence>
<feature type="region of interest" description="Disordered" evidence="12">
    <location>
        <begin position="219"/>
        <end position="292"/>
    </location>
</feature>
<evidence type="ECO:0000256" key="2">
    <source>
        <dbReference type="ARBA" id="ARBA00022475"/>
    </source>
</evidence>
<accession>A0ABM7U727</accession>
<dbReference type="EMBL" id="AP025017">
    <property type="protein sequence ID" value="BDA63268.1"/>
    <property type="molecule type" value="Genomic_DNA"/>
</dbReference>
<feature type="compositionally biased region" description="Basic and acidic residues" evidence="12">
    <location>
        <begin position="246"/>
        <end position="263"/>
    </location>
</feature>
<dbReference type="Pfam" id="PF01252">
    <property type="entry name" value="Peptidase_A8"/>
    <property type="match status" value="1"/>
</dbReference>
<evidence type="ECO:0000256" key="9">
    <source>
        <dbReference type="HAMAP-Rule" id="MF_00161"/>
    </source>
</evidence>
<dbReference type="PANTHER" id="PTHR33695:SF1">
    <property type="entry name" value="LIPOPROTEIN SIGNAL PEPTIDASE"/>
    <property type="match status" value="1"/>
</dbReference>
<reference evidence="13 14" key="1">
    <citation type="submission" date="2021-08" db="EMBL/GenBank/DDBJ databases">
        <title>Whole genome sequence of novel Actinomyces species strain MAS-1.</title>
        <authorList>
            <person name="Saito M."/>
            <person name="Kuwahara N."/>
            <person name="Takizawa T."/>
            <person name="Gotouda H."/>
            <person name="Ochiai T."/>
        </authorList>
    </citation>
    <scope>NUCLEOTIDE SEQUENCE [LARGE SCALE GENOMIC DNA]</scope>
    <source>
        <strain evidence="13 14">MAS-1</strain>
    </source>
</reference>
<evidence type="ECO:0000313" key="14">
    <source>
        <dbReference type="Proteomes" id="UP000824496"/>
    </source>
</evidence>
<feature type="transmembrane region" description="Helical" evidence="9">
    <location>
        <begin position="186"/>
        <end position="214"/>
    </location>
</feature>
<dbReference type="PROSITE" id="PS00855">
    <property type="entry name" value="SPASE_II"/>
    <property type="match status" value="1"/>
</dbReference>
<dbReference type="PANTHER" id="PTHR33695">
    <property type="entry name" value="LIPOPROTEIN SIGNAL PEPTIDASE"/>
    <property type="match status" value="1"/>
</dbReference>